<sequence length="112" mass="12125">MRELKMLLGGIMLASIAGCTGAQMVSSPDSGAAYAPVNEGARLGVIKYLNDGADVVRKMRREDAYKQMHAACKGRYRIEGEGSNPEGGSAFTSGNGTYWAQSNYWYIQFSCI</sequence>
<dbReference type="EMBL" id="JACMYG010000005">
    <property type="protein sequence ID" value="MBC2689613.1"/>
    <property type="molecule type" value="Genomic_DNA"/>
</dbReference>
<dbReference type="AlphaFoldDB" id="A0A7X1GDI9"/>
<comment type="caution">
    <text evidence="2">The sequence shown here is derived from an EMBL/GenBank/DDBJ whole genome shotgun (WGS) entry which is preliminary data.</text>
</comment>
<feature type="chain" id="PRO_5031323084" description="Lipoprotein" evidence="1">
    <location>
        <begin position="23"/>
        <end position="112"/>
    </location>
</feature>
<proteinExistence type="predicted"/>
<protein>
    <recommendedName>
        <fullName evidence="4">Lipoprotein</fullName>
    </recommendedName>
</protein>
<dbReference type="RefSeq" id="WP_185818175.1">
    <property type="nucleotide sequence ID" value="NZ_JACMYG010000005.1"/>
</dbReference>
<keyword evidence="3" id="KW-1185">Reference proteome</keyword>
<dbReference type="Proteomes" id="UP000526003">
    <property type="component" value="Unassembled WGS sequence"/>
</dbReference>
<evidence type="ECO:0000256" key="1">
    <source>
        <dbReference type="SAM" id="SignalP"/>
    </source>
</evidence>
<dbReference type="PROSITE" id="PS51257">
    <property type="entry name" value="PROKAR_LIPOPROTEIN"/>
    <property type="match status" value="1"/>
</dbReference>
<feature type="signal peptide" evidence="1">
    <location>
        <begin position="1"/>
        <end position="22"/>
    </location>
</feature>
<organism evidence="2 3">
    <name type="scientific">Pseudomonas kielensis</name>
    <dbReference type="NCBI Taxonomy" id="2762577"/>
    <lineage>
        <taxon>Bacteria</taxon>
        <taxon>Pseudomonadati</taxon>
        <taxon>Pseudomonadota</taxon>
        <taxon>Gammaproteobacteria</taxon>
        <taxon>Pseudomonadales</taxon>
        <taxon>Pseudomonadaceae</taxon>
        <taxon>Pseudomonas</taxon>
    </lineage>
</organism>
<accession>A0A7X1GDI9</accession>
<evidence type="ECO:0000313" key="2">
    <source>
        <dbReference type="EMBL" id="MBC2689613.1"/>
    </source>
</evidence>
<keyword evidence="1" id="KW-0732">Signal</keyword>
<reference evidence="2 3" key="1">
    <citation type="submission" date="2020-08" db="EMBL/GenBank/DDBJ databases">
        <title>Pseudomonas sp. nov.</title>
        <authorList>
            <person name="Gieschler S."/>
            <person name="Fiedler G."/>
            <person name="Brinks E."/>
            <person name="Boehnlein C."/>
            <person name="Franz C.M.A.P."/>
            <person name="Kabisch J."/>
        </authorList>
    </citation>
    <scope>NUCLEOTIDE SEQUENCE [LARGE SCALE GENOMIC DNA]</scope>
    <source>
        <strain evidence="2 3">MBT-1</strain>
    </source>
</reference>
<name>A0A7X1GDI9_9PSED</name>
<evidence type="ECO:0000313" key="3">
    <source>
        <dbReference type="Proteomes" id="UP000526003"/>
    </source>
</evidence>
<evidence type="ECO:0008006" key="4">
    <source>
        <dbReference type="Google" id="ProtNLM"/>
    </source>
</evidence>
<gene>
    <name evidence="2" type="ORF">H7995_07350</name>
</gene>